<dbReference type="GO" id="GO:0009089">
    <property type="term" value="P:lysine biosynthetic process via diaminopimelate"/>
    <property type="evidence" value="ECO:0007669"/>
    <property type="project" value="TreeGrafter"/>
</dbReference>
<proteinExistence type="predicted"/>
<feature type="domain" description="Orn/DAP/Arg decarboxylase 2 N-terminal" evidence="4">
    <location>
        <begin position="45"/>
        <end position="291"/>
    </location>
</feature>
<name>A0A7W7F7I4_9SPHN</name>
<dbReference type="SUPFAM" id="SSF50621">
    <property type="entry name" value="Alanine racemase C-terminal domain-like"/>
    <property type="match status" value="1"/>
</dbReference>
<keyword evidence="2 3" id="KW-0663">Pyridoxal phosphate</keyword>
<dbReference type="InterPro" id="IPR017530">
    <property type="entry name" value="DCO2ase_PEP1"/>
</dbReference>
<dbReference type="GO" id="GO:0008836">
    <property type="term" value="F:diaminopimelate decarboxylase activity"/>
    <property type="evidence" value="ECO:0007669"/>
    <property type="project" value="UniProtKB-EC"/>
</dbReference>
<dbReference type="PRINTS" id="PR01179">
    <property type="entry name" value="ODADCRBXLASE"/>
</dbReference>
<dbReference type="PROSITE" id="PS00879">
    <property type="entry name" value="ODR_DC_2_2"/>
    <property type="match status" value="1"/>
</dbReference>
<dbReference type="InterPro" id="IPR022657">
    <property type="entry name" value="De-COase2_CS"/>
</dbReference>
<reference evidence="5 6" key="1">
    <citation type="submission" date="2020-08" db="EMBL/GenBank/DDBJ databases">
        <title>Genomic Encyclopedia of Type Strains, Phase IV (KMG-IV): sequencing the most valuable type-strain genomes for metagenomic binning, comparative biology and taxonomic classification.</title>
        <authorList>
            <person name="Goeker M."/>
        </authorList>
    </citation>
    <scope>NUCLEOTIDE SEQUENCE [LARGE SCALE GENOMIC DNA]</scope>
    <source>
        <strain evidence="5 6">DSM 17328</strain>
    </source>
</reference>
<dbReference type="InterPro" id="IPR022644">
    <property type="entry name" value="De-COase2_N"/>
</dbReference>
<organism evidence="5 6">
    <name type="scientific">Sphingosinicella soli</name>
    <dbReference type="NCBI Taxonomy" id="333708"/>
    <lineage>
        <taxon>Bacteria</taxon>
        <taxon>Pseudomonadati</taxon>
        <taxon>Pseudomonadota</taxon>
        <taxon>Alphaproteobacteria</taxon>
        <taxon>Sphingomonadales</taxon>
        <taxon>Sphingosinicellaceae</taxon>
        <taxon>Sphingosinicella</taxon>
    </lineage>
</organism>
<keyword evidence="6" id="KW-1185">Reference proteome</keyword>
<dbReference type="SUPFAM" id="SSF51419">
    <property type="entry name" value="PLP-binding barrel"/>
    <property type="match status" value="1"/>
</dbReference>
<evidence type="ECO:0000259" key="4">
    <source>
        <dbReference type="Pfam" id="PF02784"/>
    </source>
</evidence>
<comment type="cofactor">
    <cofactor evidence="1 3">
        <name>pyridoxal 5'-phosphate</name>
        <dbReference type="ChEBI" id="CHEBI:597326"/>
    </cofactor>
</comment>
<dbReference type="NCBIfam" id="TIGR03099">
    <property type="entry name" value="dCO2ase_PEP1"/>
    <property type="match status" value="1"/>
</dbReference>
<dbReference type="InterPro" id="IPR009006">
    <property type="entry name" value="Ala_racemase/Decarboxylase_C"/>
</dbReference>
<evidence type="ECO:0000313" key="5">
    <source>
        <dbReference type="EMBL" id="MBB4630668.1"/>
    </source>
</evidence>
<dbReference type="AlphaFoldDB" id="A0A7W7F7I4"/>
<evidence type="ECO:0000256" key="1">
    <source>
        <dbReference type="ARBA" id="ARBA00001933"/>
    </source>
</evidence>
<protein>
    <submittedName>
        <fullName evidence="5">Diaminopimelate decarboxylase</fullName>
        <ecNumber evidence="5">4.1.1.20</ecNumber>
    </submittedName>
</protein>
<dbReference type="InterPro" id="IPR000183">
    <property type="entry name" value="Orn/DAP/Arg_de-COase"/>
</dbReference>
<dbReference type="CDD" id="cd06839">
    <property type="entry name" value="PLPDE_III_Btrk_like"/>
    <property type="match status" value="1"/>
</dbReference>
<gene>
    <name evidence="5" type="ORF">GGQ98_000269</name>
</gene>
<dbReference type="EMBL" id="JACHNZ010000001">
    <property type="protein sequence ID" value="MBB4630668.1"/>
    <property type="molecule type" value="Genomic_DNA"/>
</dbReference>
<evidence type="ECO:0000256" key="3">
    <source>
        <dbReference type="PIRSR" id="PIRSR600183-50"/>
    </source>
</evidence>
<evidence type="ECO:0000313" key="6">
    <source>
        <dbReference type="Proteomes" id="UP000566324"/>
    </source>
</evidence>
<keyword evidence="5" id="KW-0456">Lyase</keyword>
<dbReference type="Pfam" id="PF02784">
    <property type="entry name" value="Orn_Arg_deC_N"/>
    <property type="match status" value="1"/>
</dbReference>
<dbReference type="Gene3D" id="3.20.20.10">
    <property type="entry name" value="Alanine racemase"/>
    <property type="match status" value="1"/>
</dbReference>
<dbReference type="InterPro" id="IPR029066">
    <property type="entry name" value="PLP-binding_barrel"/>
</dbReference>
<dbReference type="PANTHER" id="PTHR43727:SF2">
    <property type="entry name" value="GROUP IV DECARBOXYLASE"/>
    <property type="match status" value="1"/>
</dbReference>
<evidence type="ECO:0000256" key="2">
    <source>
        <dbReference type="ARBA" id="ARBA00022898"/>
    </source>
</evidence>
<dbReference type="Proteomes" id="UP000566324">
    <property type="component" value="Unassembled WGS sequence"/>
</dbReference>
<accession>A0A7W7F7I4</accession>
<dbReference type="EC" id="4.1.1.20" evidence="5"/>
<feature type="modified residue" description="N6-(pyridoxal phosphate)lysine" evidence="3">
    <location>
        <position position="68"/>
    </location>
</feature>
<feature type="active site" description="Proton donor" evidence="3">
    <location>
        <position position="360"/>
    </location>
</feature>
<dbReference type="RefSeq" id="WP_184063938.1">
    <property type="nucleotide sequence ID" value="NZ_JACHNZ010000001.1"/>
</dbReference>
<comment type="caution">
    <text evidence="5">The sequence shown here is derived from an EMBL/GenBank/DDBJ whole genome shotgun (WGS) entry which is preliminary data.</text>
</comment>
<dbReference type="PANTHER" id="PTHR43727">
    <property type="entry name" value="DIAMINOPIMELATE DECARBOXYLASE"/>
    <property type="match status" value="1"/>
</dbReference>
<sequence>MSRDHRIHPLFTEQDGELAVAGRTVSRWIAEAGGRTPLFLYDCAVIEAKIADLRAALPKEVGIHYAMKANPMPELVAWMAGQVDGLDVASAGELKVALAAGGDPSHISFAGPGKRDFELELAIGVGATLNIESAREFARAAAIGDRIGKPVRAAVRVNPPFDLKASGMRMGGGAKPFGVDAEQVPALLAEIEAAGADFRGFHVFAGSQNLSAEAIIDAQRKTIDLVADLAEHAAVPPPLVNLGGGFGLPYFPGDQPLDLAAVGAALEKTLAARDPILADTRFVVELGRYLVGECGVYLTRAIDRKMSQHEVFIITDGGLHHQLAASGNFGTVIRRNYPLANASRFGATDAESLNVVGCLCTPLDRLGDKVMLPATEVGDVIAVFMAGAYGFTASPTAFLSHEPPAEMLA</sequence>
<dbReference type="Gene3D" id="2.40.37.10">
    <property type="entry name" value="Lyase, Ornithine Decarboxylase, Chain A, domain 1"/>
    <property type="match status" value="1"/>
</dbReference>